<dbReference type="InterPro" id="IPR036719">
    <property type="entry name" value="Neuro-gated_channel_TM_sf"/>
</dbReference>
<evidence type="ECO:0000313" key="9">
    <source>
        <dbReference type="EMBL" id="KAK2175624.1"/>
    </source>
</evidence>
<evidence type="ECO:0000256" key="6">
    <source>
        <dbReference type="SAM" id="Phobius"/>
    </source>
</evidence>
<dbReference type="Proteomes" id="UP001209878">
    <property type="component" value="Unassembled WGS sequence"/>
</dbReference>
<evidence type="ECO:0000256" key="1">
    <source>
        <dbReference type="ARBA" id="ARBA00004141"/>
    </source>
</evidence>
<evidence type="ECO:0000256" key="3">
    <source>
        <dbReference type="ARBA" id="ARBA00022989"/>
    </source>
</evidence>
<evidence type="ECO:0000256" key="2">
    <source>
        <dbReference type="ARBA" id="ARBA00022692"/>
    </source>
</evidence>
<dbReference type="InterPro" id="IPR006201">
    <property type="entry name" value="Neur_channel"/>
</dbReference>
<feature type="transmembrane region" description="Helical" evidence="6">
    <location>
        <begin position="515"/>
        <end position="533"/>
    </location>
</feature>
<evidence type="ECO:0000256" key="5">
    <source>
        <dbReference type="SAM" id="MobiDB-lite"/>
    </source>
</evidence>
<reference evidence="9" key="1">
    <citation type="journal article" date="2023" name="Mol. Biol. Evol.">
        <title>Third-Generation Sequencing Reveals the Adaptive Role of the Epigenome in Three Deep-Sea Polychaetes.</title>
        <authorList>
            <person name="Perez M."/>
            <person name="Aroh O."/>
            <person name="Sun Y."/>
            <person name="Lan Y."/>
            <person name="Juniper S.K."/>
            <person name="Young C.R."/>
            <person name="Angers B."/>
            <person name="Qian P.Y."/>
        </authorList>
    </citation>
    <scope>NUCLEOTIDE SEQUENCE</scope>
    <source>
        <strain evidence="9">R07B-5</strain>
    </source>
</reference>
<dbReference type="FunFam" id="1.20.58.390:FF:000038">
    <property type="entry name" value="Acetylcholine receptor subunit beta-like 1"/>
    <property type="match status" value="1"/>
</dbReference>
<dbReference type="FunFam" id="2.70.170.10:FF:000060">
    <property type="entry name" value="Nicotinic acetylcholine receptor subunit alpha4"/>
    <property type="match status" value="1"/>
</dbReference>
<comment type="caution">
    <text evidence="9">The sequence shown here is derived from an EMBL/GenBank/DDBJ whole genome shotgun (WGS) entry which is preliminary data.</text>
</comment>
<feature type="transmembrane region" description="Helical" evidence="6">
    <location>
        <begin position="328"/>
        <end position="346"/>
    </location>
</feature>
<feature type="region of interest" description="Disordered" evidence="5">
    <location>
        <begin position="466"/>
        <end position="485"/>
    </location>
</feature>
<sequence>MCLFTPLPYVSVHASTVRVRSRLYRTCPFTPLPYVSVHASTVRVRSRLYRTCPFTPLPHVSVHASTVRVRSRLYRTCPSTCQLYVFIHSSTVPVSVHICTIRVQSRICRTCPFTPLLYVCGYESAVRVRSLLYCTCLFMNPPYVSVHSSTVRVCSESTVRGRSLLYCTCLFMNPPADGRYEVSYKPSVVISNDGNVLWIPPAIYKSSCRIDVKYFPFDEQECEMKFGSWTFNGDQVGLTFYEEKERVDLSDYVNSGTWDIINCPGKLENSTDRVDGHIKKKMTFTLQIRRKTLFYTVNLIIPCVLISFLSVSVFYLPADAGEKMTMCISILLALVVFLLLVSKILPPTSISIPLIAKYLLFTFIMNIFTIFITVIIINWNFRTPRTHRMSRWVRVVFLNYLPKLLFMRRPNHDDRWTEKAYSRVAHGRGPVPPADGVQQIRQQYSTNARSDIELAEMHPTNCRVHTNSAGDSRPEQDAAGGGAEAAGFRMTPETHKAIEAVLEDWRYIAMVIDRLQLYIFVAVTIGGTAGILINSPHIFDYVDQDAIKARIKADGAAFYGDVLMSSIKGSDVTEAVLLTMLTLVLTGSW</sequence>
<dbReference type="PANTHER" id="PTHR18945">
    <property type="entry name" value="NEUROTRANSMITTER GATED ION CHANNEL"/>
    <property type="match status" value="1"/>
</dbReference>
<dbReference type="PROSITE" id="PS00236">
    <property type="entry name" value="NEUROTR_ION_CHANNEL"/>
    <property type="match status" value="1"/>
</dbReference>
<evidence type="ECO:0000259" key="8">
    <source>
        <dbReference type="Pfam" id="PF02932"/>
    </source>
</evidence>
<dbReference type="Gene3D" id="2.70.170.10">
    <property type="entry name" value="Neurotransmitter-gated ion-channel ligand-binding domain"/>
    <property type="match status" value="1"/>
</dbReference>
<feature type="domain" description="Neurotransmitter-gated ion-channel ligand-binding" evidence="7">
    <location>
        <begin position="170"/>
        <end position="292"/>
    </location>
</feature>
<protein>
    <recommendedName>
        <fullName evidence="11">Acetylcholine receptor subunit beta-like 1</fullName>
    </recommendedName>
</protein>
<keyword evidence="4 6" id="KW-0472">Membrane</keyword>
<gene>
    <name evidence="9" type="ORF">NP493_718g02018</name>
</gene>
<accession>A0AAD9KQ50</accession>
<keyword evidence="10" id="KW-1185">Reference proteome</keyword>
<dbReference type="InterPro" id="IPR006202">
    <property type="entry name" value="Neur_chan_lig-bd"/>
</dbReference>
<feature type="domain" description="Neurotransmitter-gated ion-channel transmembrane" evidence="8">
    <location>
        <begin position="299"/>
        <end position="531"/>
    </location>
</feature>
<evidence type="ECO:0000313" key="10">
    <source>
        <dbReference type="Proteomes" id="UP001209878"/>
    </source>
</evidence>
<dbReference type="AlphaFoldDB" id="A0AAD9KQ50"/>
<keyword evidence="3 6" id="KW-1133">Transmembrane helix</keyword>
<organism evidence="9 10">
    <name type="scientific">Ridgeia piscesae</name>
    <name type="common">Tubeworm</name>
    <dbReference type="NCBI Taxonomy" id="27915"/>
    <lineage>
        <taxon>Eukaryota</taxon>
        <taxon>Metazoa</taxon>
        <taxon>Spiralia</taxon>
        <taxon>Lophotrochozoa</taxon>
        <taxon>Annelida</taxon>
        <taxon>Polychaeta</taxon>
        <taxon>Sedentaria</taxon>
        <taxon>Canalipalpata</taxon>
        <taxon>Sabellida</taxon>
        <taxon>Siboglinidae</taxon>
        <taxon>Ridgeia</taxon>
    </lineage>
</organism>
<dbReference type="GO" id="GO:0004888">
    <property type="term" value="F:transmembrane signaling receptor activity"/>
    <property type="evidence" value="ECO:0007669"/>
    <property type="project" value="InterPro"/>
</dbReference>
<dbReference type="Pfam" id="PF02932">
    <property type="entry name" value="Neur_chan_memb"/>
    <property type="match status" value="1"/>
</dbReference>
<name>A0AAD9KQ50_RIDPI</name>
<dbReference type="Gene3D" id="1.20.58.390">
    <property type="entry name" value="Neurotransmitter-gated ion-channel transmembrane domain"/>
    <property type="match status" value="2"/>
</dbReference>
<feature type="transmembrane region" description="Helical" evidence="6">
    <location>
        <begin position="293"/>
        <end position="316"/>
    </location>
</feature>
<evidence type="ECO:0000259" key="7">
    <source>
        <dbReference type="Pfam" id="PF02931"/>
    </source>
</evidence>
<keyword evidence="2 6" id="KW-0812">Transmembrane</keyword>
<dbReference type="InterPro" id="IPR036734">
    <property type="entry name" value="Neur_chan_lig-bd_sf"/>
</dbReference>
<dbReference type="InterPro" id="IPR006029">
    <property type="entry name" value="Neurotrans-gated_channel_TM"/>
</dbReference>
<dbReference type="SUPFAM" id="SSF90112">
    <property type="entry name" value="Neurotransmitter-gated ion-channel transmembrane pore"/>
    <property type="match status" value="1"/>
</dbReference>
<evidence type="ECO:0000256" key="4">
    <source>
        <dbReference type="ARBA" id="ARBA00023136"/>
    </source>
</evidence>
<dbReference type="Pfam" id="PF02931">
    <property type="entry name" value="Neur_chan_LBD"/>
    <property type="match status" value="1"/>
</dbReference>
<feature type="transmembrane region" description="Helical" evidence="6">
    <location>
        <begin position="358"/>
        <end position="381"/>
    </location>
</feature>
<dbReference type="CDD" id="cd19064">
    <property type="entry name" value="LGIC_TM_nAChR"/>
    <property type="match status" value="1"/>
</dbReference>
<evidence type="ECO:0008006" key="11">
    <source>
        <dbReference type="Google" id="ProtNLM"/>
    </source>
</evidence>
<dbReference type="InterPro" id="IPR018000">
    <property type="entry name" value="Neurotransmitter_ion_chnl_CS"/>
</dbReference>
<comment type="subcellular location">
    <subcellularLocation>
        <location evidence="1">Membrane</location>
        <topology evidence="1">Multi-pass membrane protein</topology>
    </subcellularLocation>
</comment>
<dbReference type="GO" id="GO:0005230">
    <property type="term" value="F:extracellular ligand-gated monoatomic ion channel activity"/>
    <property type="evidence" value="ECO:0007669"/>
    <property type="project" value="InterPro"/>
</dbReference>
<dbReference type="GO" id="GO:0016020">
    <property type="term" value="C:membrane"/>
    <property type="evidence" value="ECO:0007669"/>
    <property type="project" value="UniProtKB-SubCell"/>
</dbReference>
<dbReference type="EMBL" id="JAODUO010000718">
    <property type="protein sequence ID" value="KAK2175624.1"/>
    <property type="molecule type" value="Genomic_DNA"/>
</dbReference>
<dbReference type="InterPro" id="IPR038050">
    <property type="entry name" value="Neuro_actylchol_rec"/>
</dbReference>
<proteinExistence type="predicted"/>
<dbReference type="SUPFAM" id="SSF63712">
    <property type="entry name" value="Nicotinic receptor ligand binding domain-like"/>
    <property type="match status" value="1"/>
</dbReference>